<sequence length="342" mass="36557">MAATLPRFADPNSVWHQPVDMVPLHPQSASMISAWVGAGGFGLGRMQIDFGMVINRTDASPPWRTISGYPYDDYYTPDCEPIGTAMPVPANAEIEHSGGLSCTNDSEDCHLLVLHDQTLYEAYHVNADSPSTLEAQCLVRWDLNARYADVQRGEHCTSADAAGFPIAPLLLNSDEVAAAAQAADGTVGHALRFILPNARMANDPSLGGVSGRLYVRPATHAGSPSGPSASIPYGSRLRLRPDFPLTGYNAAAQAILRSLMRYGMVLADGGNIALTAENDARNVHSWASLGINSRVFDQTSGAQIVRPQDFQVIDTGSRIAETYDCVRATPAPPALFADGFES</sequence>
<gene>
    <name evidence="1" type="ORF">C7S18_14440</name>
</gene>
<organism evidence="1 2">
    <name type="scientific">Ahniella affigens</name>
    <dbReference type="NCBI Taxonomy" id="2021234"/>
    <lineage>
        <taxon>Bacteria</taxon>
        <taxon>Pseudomonadati</taxon>
        <taxon>Pseudomonadota</taxon>
        <taxon>Gammaproteobacteria</taxon>
        <taxon>Lysobacterales</taxon>
        <taxon>Rhodanobacteraceae</taxon>
        <taxon>Ahniella</taxon>
    </lineage>
</organism>
<protein>
    <submittedName>
        <fullName evidence="1">Uncharacterized protein</fullName>
    </submittedName>
</protein>
<dbReference type="AlphaFoldDB" id="A0A2P1PU03"/>
<name>A0A2P1PU03_9GAMM</name>
<reference evidence="1 2" key="2">
    <citation type="submission" date="2018-03" db="EMBL/GenBank/DDBJ databases">
        <authorList>
            <person name="Keele B.F."/>
        </authorList>
    </citation>
    <scope>NUCLEOTIDE SEQUENCE [LARGE SCALE GENOMIC DNA]</scope>
    <source>
        <strain evidence="1 2">D13</strain>
    </source>
</reference>
<evidence type="ECO:0000313" key="2">
    <source>
        <dbReference type="Proteomes" id="UP000241074"/>
    </source>
</evidence>
<reference evidence="1 2" key="1">
    <citation type="submission" date="2018-03" db="EMBL/GenBank/DDBJ databases">
        <title>Ahniella affigens gen. nov., sp. nov., a gammaproteobacterium isolated from sandy soil near a stream.</title>
        <authorList>
            <person name="Ko Y."/>
            <person name="Kim J.-H."/>
        </authorList>
    </citation>
    <scope>NUCLEOTIDE SEQUENCE [LARGE SCALE GENOMIC DNA]</scope>
    <source>
        <strain evidence="1 2">D13</strain>
    </source>
</reference>
<dbReference type="Proteomes" id="UP000241074">
    <property type="component" value="Chromosome"/>
</dbReference>
<keyword evidence="2" id="KW-1185">Reference proteome</keyword>
<accession>A0A2P1PU03</accession>
<dbReference type="KEGG" id="xba:C7S18_14440"/>
<dbReference type="EMBL" id="CP027860">
    <property type="protein sequence ID" value="AVP98315.1"/>
    <property type="molecule type" value="Genomic_DNA"/>
</dbReference>
<evidence type="ECO:0000313" key="1">
    <source>
        <dbReference type="EMBL" id="AVP98315.1"/>
    </source>
</evidence>
<proteinExistence type="predicted"/>